<dbReference type="EMBL" id="BJYL01000033">
    <property type="protein sequence ID" value="GEN84148.1"/>
    <property type="molecule type" value="Genomic_DNA"/>
</dbReference>
<dbReference type="OrthoDB" id="677051at2"/>
<dbReference type="NCBIfam" id="TIGR04019">
    <property type="entry name" value="B_thiol_YtxJ"/>
    <property type="match status" value="1"/>
</dbReference>
<evidence type="ECO:0000313" key="2">
    <source>
        <dbReference type="Proteomes" id="UP000321901"/>
    </source>
</evidence>
<dbReference type="AlphaFoldDB" id="A0A511Z9P2"/>
<name>A0A511Z9P2_9BACL</name>
<sequence length="108" mass="12071">MKEIKSIEDWESVVEQSNEESVFLLKHSSTCPVSAAGYHAFEKFETDIPKYYLVVQASRPLSNEVASDLGIRHESPQLFLLKDGKAVWNASHYSISNSKIKLAVEANG</sequence>
<reference evidence="1 2" key="1">
    <citation type="submission" date="2019-07" db="EMBL/GenBank/DDBJ databases">
        <title>Whole genome shotgun sequence of Sporosarcina luteola NBRC 105378.</title>
        <authorList>
            <person name="Hosoyama A."/>
            <person name="Uohara A."/>
            <person name="Ohji S."/>
            <person name="Ichikawa N."/>
        </authorList>
    </citation>
    <scope>NUCLEOTIDE SEQUENCE [LARGE SCALE GENOMIC DNA]</scope>
    <source>
        <strain evidence="1 2">NBRC 105378</strain>
    </source>
</reference>
<proteinExistence type="predicted"/>
<dbReference type="Pfam" id="PF11009">
    <property type="entry name" value="BrxC"/>
    <property type="match status" value="1"/>
</dbReference>
<gene>
    <name evidence="1" type="primary">ytxJ</name>
    <name evidence="1" type="ORF">SLU01_24600</name>
</gene>
<protein>
    <recommendedName>
        <fullName evidence="3">General stress protein</fullName>
    </recommendedName>
</protein>
<evidence type="ECO:0008006" key="3">
    <source>
        <dbReference type="Google" id="ProtNLM"/>
    </source>
</evidence>
<comment type="caution">
    <text evidence="1">The sequence shown here is derived from an EMBL/GenBank/DDBJ whole genome shotgun (WGS) entry which is preliminary data.</text>
</comment>
<evidence type="ECO:0000313" key="1">
    <source>
        <dbReference type="EMBL" id="GEN84148.1"/>
    </source>
</evidence>
<keyword evidence="2" id="KW-1185">Reference proteome</keyword>
<dbReference type="SUPFAM" id="SSF52833">
    <property type="entry name" value="Thioredoxin-like"/>
    <property type="match status" value="1"/>
</dbReference>
<dbReference type="Proteomes" id="UP000321901">
    <property type="component" value="Unassembled WGS sequence"/>
</dbReference>
<organism evidence="1 2">
    <name type="scientific">Sporosarcina luteola</name>
    <dbReference type="NCBI Taxonomy" id="582850"/>
    <lineage>
        <taxon>Bacteria</taxon>
        <taxon>Bacillati</taxon>
        <taxon>Bacillota</taxon>
        <taxon>Bacilli</taxon>
        <taxon>Bacillales</taxon>
        <taxon>Caryophanaceae</taxon>
        <taxon>Sporosarcina</taxon>
    </lineage>
</organism>
<dbReference type="InterPro" id="IPR036249">
    <property type="entry name" value="Thioredoxin-like_sf"/>
</dbReference>
<dbReference type="RefSeq" id="WP_147058741.1">
    <property type="nucleotide sequence ID" value="NZ_BJYL01000033.1"/>
</dbReference>
<dbReference type="InterPro" id="IPR022551">
    <property type="entry name" value="BrxC"/>
</dbReference>
<accession>A0A511Z9P2</accession>
<dbReference type="Gene3D" id="3.40.30.10">
    <property type="entry name" value="Glutaredoxin"/>
    <property type="match status" value="1"/>
</dbReference>